<keyword evidence="3 6" id="KW-0249">Electron transport</keyword>
<keyword evidence="2 6" id="KW-0479">Metal-binding</keyword>
<dbReference type="InterPro" id="IPR001080">
    <property type="entry name" value="3Fe4S_ferredoxin"/>
</dbReference>
<keyword evidence="5 6" id="KW-0411">Iron-sulfur</keyword>
<evidence type="ECO:0000256" key="4">
    <source>
        <dbReference type="ARBA" id="ARBA00023004"/>
    </source>
</evidence>
<protein>
    <recommendedName>
        <fullName evidence="6">Ferredoxin</fullName>
    </recommendedName>
</protein>
<dbReference type="InterPro" id="IPR051269">
    <property type="entry name" value="Fe-S_cluster_ET"/>
</dbReference>
<organism evidence="8 9">
    <name type="scientific">Candidatus Roizmanbacteria bacterium CG_4_10_14_0_2_um_filter_39_13</name>
    <dbReference type="NCBI Taxonomy" id="1974825"/>
    <lineage>
        <taxon>Bacteria</taxon>
        <taxon>Candidatus Roizmaniibacteriota</taxon>
    </lineage>
</organism>
<dbReference type="GO" id="GO:0051536">
    <property type="term" value="F:iron-sulfur cluster binding"/>
    <property type="evidence" value="ECO:0007669"/>
    <property type="project" value="UniProtKB-KW"/>
</dbReference>
<evidence type="ECO:0000256" key="3">
    <source>
        <dbReference type="ARBA" id="ARBA00022982"/>
    </source>
</evidence>
<dbReference type="PANTHER" id="PTHR36923">
    <property type="entry name" value="FERREDOXIN"/>
    <property type="match status" value="1"/>
</dbReference>
<dbReference type="AlphaFoldDB" id="A0A2M7U177"/>
<dbReference type="InterPro" id="IPR017896">
    <property type="entry name" value="4Fe4S_Fe-S-bd"/>
</dbReference>
<evidence type="ECO:0000256" key="1">
    <source>
        <dbReference type="ARBA" id="ARBA00022448"/>
    </source>
</evidence>
<evidence type="ECO:0000256" key="6">
    <source>
        <dbReference type="RuleBase" id="RU368020"/>
    </source>
</evidence>
<dbReference type="PROSITE" id="PS51379">
    <property type="entry name" value="4FE4S_FER_2"/>
    <property type="match status" value="1"/>
</dbReference>
<dbReference type="Gene3D" id="3.30.70.20">
    <property type="match status" value="1"/>
</dbReference>
<evidence type="ECO:0000259" key="7">
    <source>
        <dbReference type="PROSITE" id="PS51379"/>
    </source>
</evidence>
<keyword evidence="4 6" id="KW-0408">Iron</keyword>
<feature type="domain" description="4Fe-4S ferredoxin-type" evidence="7">
    <location>
        <begin position="22"/>
        <end position="50"/>
    </location>
</feature>
<dbReference type="PANTHER" id="PTHR36923:SF3">
    <property type="entry name" value="FERREDOXIN"/>
    <property type="match status" value="1"/>
</dbReference>
<dbReference type="Pfam" id="PF13370">
    <property type="entry name" value="Fer4_13"/>
    <property type="match status" value="1"/>
</dbReference>
<dbReference type="Proteomes" id="UP000228503">
    <property type="component" value="Unassembled WGS sequence"/>
</dbReference>
<evidence type="ECO:0000313" key="8">
    <source>
        <dbReference type="EMBL" id="PIZ63805.1"/>
    </source>
</evidence>
<accession>A0A2M7U177</accession>
<comment type="caution">
    <text evidence="8">The sequence shown here is derived from an EMBL/GenBank/DDBJ whole genome shotgun (WGS) entry which is preliminary data.</text>
</comment>
<reference evidence="9" key="1">
    <citation type="submission" date="2017-09" db="EMBL/GenBank/DDBJ databases">
        <title>Depth-based differentiation of microbial function through sediment-hosted aquifers and enrichment of novel symbionts in the deep terrestrial subsurface.</title>
        <authorList>
            <person name="Probst A.J."/>
            <person name="Ladd B."/>
            <person name="Jarett J.K."/>
            <person name="Geller-Mcgrath D.E."/>
            <person name="Sieber C.M.K."/>
            <person name="Emerson J.B."/>
            <person name="Anantharaman K."/>
            <person name="Thomas B.C."/>
            <person name="Malmstrom R."/>
            <person name="Stieglmeier M."/>
            <person name="Klingl A."/>
            <person name="Woyke T."/>
            <person name="Ryan C.M."/>
            <person name="Banfield J.F."/>
        </authorList>
    </citation>
    <scope>NUCLEOTIDE SEQUENCE [LARGE SCALE GENOMIC DNA]</scope>
</reference>
<dbReference type="SUPFAM" id="SSF54862">
    <property type="entry name" value="4Fe-4S ferredoxins"/>
    <property type="match status" value="1"/>
</dbReference>
<name>A0A2M7U177_9BACT</name>
<keyword evidence="1 6" id="KW-0813">Transport</keyword>
<evidence type="ECO:0000256" key="2">
    <source>
        <dbReference type="ARBA" id="ARBA00022723"/>
    </source>
</evidence>
<comment type="function">
    <text evidence="6">Ferredoxins are iron-sulfur proteins that transfer electrons in a wide variety of metabolic reactions.</text>
</comment>
<dbReference type="EMBL" id="PFOB01000013">
    <property type="protein sequence ID" value="PIZ63805.1"/>
    <property type="molecule type" value="Genomic_DNA"/>
</dbReference>
<proteinExistence type="predicted"/>
<sequence length="92" mass="9702">MSDDQKLKNPSSPSGPVTVRDLKFHVDRDLCIGAATCVAIAPNTFVMDSEAKAIILDTADQDTNEAIIDGARGCPTAAIIIEDSAGNKIFPQ</sequence>
<evidence type="ECO:0000256" key="5">
    <source>
        <dbReference type="ARBA" id="ARBA00023014"/>
    </source>
</evidence>
<dbReference type="PRINTS" id="PR00352">
    <property type="entry name" value="3FE4SFRDOXIN"/>
</dbReference>
<dbReference type="GO" id="GO:0005506">
    <property type="term" value="F:iron ion binding"/>
    <property type="evidence" value="ECO:0007669"/>
    <property type="project" value="UniProtKB-UniRule"/>
</dbReference>
<evidence type="ECO:0000313" key="9">
    <source>
        <dbReference type="Proteomes" id="UP000228503"/>
    </source>
</evidence>
<gene>
    <name evidence="8" type="ORF">COY16_00985</name>
</gene>
<dbReference type="GO" id="GO:0009055">
    <property type="term" value="F:electron transfer activity"/>
    <property type="evidence" value="ECO:0007669"/>
    <property type="project" value="UniProtKB-UniRule"/>
</dbReference>